<evidence type="ECO:0000313" key="1">
    <source>
        <dbReference type="EMBL" id="CAB1428981.1"/>
    </source>
</evidence>
<dbReference type="Proteomes" id="UP001153269">
    <property type="component" value="Unassembled WGS sequence"/>
</dbReference>
<name>A0A9N7UEY8_PLEPL</name>
<gene>
    <name evidence="1" type="ORF">PLEPLA_LOCUS16956</name>
</gene>
<keyword evidence="2" id="KW-1185">Reference proteome</keyword>
<protein>
    <submittedName>
        <fullName evidence="1">Uncharacterized protein</fullName>
    </submittedName>
</protein>
<accession>A0A9N7UEY8</accession>
<sequence length="261" mass="28641">MGFKWETNRGVWCETPVACGSVQVSFDHDFDILLKNIPSLQMIGILWRVLVLLRLYFENHLHRQQLSVVDRNQPVESSRSRLAVLSKAQAGWPAVTLGKRFPPDHLEVISPAEPVKSTEQELRSQPALPGRLECFCLGFASCSRTDSGIDTVAGSFISRELGRCTSMIRPGCFSSHADGELRRMCERIIPYPLSDEMKGVCGECVSEKSAAFQGVKGSRGGAEVTCPLNQTVRGTSRARVDAVTPRLFASSGFVPGELVLS</sequence>
<organism evidence="1 2">
    <name type="scientific">Pleuronectes platessa</name>
    <name type="common">European plaice</name>
    <dbReference type="NCBI Taxonomy" id="8262"/>
    <lineage>
        <taxon>Eukaryota</taxon>
        <taxon>Metazoa</taxon>
        <taxon>Chordata</taxon>
        <taxon>Craniata</taxon>
        <taxon>Vertebrata</taxon>
        <taxon>Euteleostomi</taxon>
        <taxon>Actinopterygii</taxon>
        <taxon>Neopterygii</taxon>
        <taxon>Teleostei</taxon>
        <taxon>Neoteleostei</taxon>
        <taxon>Acanthomorphata</taxon>
        <taxon>Carangaria</taxon>
        <taxon>Pleuronectiformes</taxon>
        <taxon>Pleuronectoidei</taxon>
        <taxon>Pleuronectidae</taxon>
        <taxon>Pleuronectes</taxon>
    </lineage>
</organism>
<proteinExistence type="predicted"/>
<comment type="caution">
    <text evidence="1">The sequence shown here is derived from an EMBL/GenBank/DDBJ whole genome shotgun (WGS) entry which is preliminary data.</text>
</comment>
<dbReference type="AlphaFoldDB" id="A0A9N7UEY8"/>
<dbReference type="EMBL" id="CADEAL010001106">
    <property type="protein sequence ID" value="CAB1428981.1"/>
    <property type="molecule type" value="Genomic_DNA"/>
</dbReference>
<evidence type="ECO:0000313" key="2">
    <source>
        <dbReference type="Proteomes" id="UP001153269"/>
    </source>
</evidence>
<reference evidence="1" key="1">
    <citation type="submission" date="2020-03" db="EMBL/GenBank/DDBJ databases">
        <authorList>
            <person name="Weist P."/>
        </authorList>
    </citation>
    <scope>NUCLEOTIDE SEQUENCE</scope>
</reference>